<dbReference type="RefSeq" id="WP_160942573.1">
    <property type="nucleotide sequence ID" value="NZ_CP063310.1"/>
</dbReference>
<reference evidence="1 2" key="1">
    <citation type="submission" date="2020-10" db="EMBL/GenBank/DDBJ databases">
        <title>Eggerthella sp. nov., isolated from human feces.</title>
        <authorList>
            <person name="Yajun G."/>
        </authorList>
    </citation>
    <scope>NUCLEOTIDE SEQUENCE [LARGE SCALE GENOMIC DNA]</scope>
    <source>
        <strain evidence="1 2">HF-1101</strain>
    </source>
</reference>
<proteinExistence type="predicted"/>
<gene>
    <name evidence="1" type="ORF">GS424_013410</name>
</gene>
<dbReference type="Proteomes" id="UP000478463">
    <property type="component" value="Chromosome"/>
</dbReference>
<dbReference type="AlphaFoldDB" id="A0A6L7IT71"/>
<name>A0A6L7IT71_9ACTN</name>
<evidence type="ECO:0000313" key="2">
    <source>
        <dbReference type="Proteomes" id="UP000478463"/>
    </source>
</evidence>
<protein>
    <submittedName>
        <fullName evidence="1">Uncharacterized protein</fullName>
    </submittedName>
</protein>
<sequence length="186" mass="21096">MKVAQRWKTYVGPQDERVEAESNRIYKVGFVMLSFGVLVYMYYDWSLKQAMYMRDVLANGTGRMELTTADLFLFGWVLLTMVVGAVLLCRKGFADDNRFAEAEKFPTGYYVLVSIVSVICVDVLAAAIRIAAEFQVLGAEGIMWSSVAFGGAFLIIVGIPFFLLVFWTSFKTAQSRRKQLELRFDE</sequence>
<evidence type="ECO:0000313" key="1">
    <source>
        <dbReference type="EMBL" id="QOS67507.1"/>
    </source>
</evidence>
<organism evidence="1 2">
    <name type="scientific">Eggerthella guodeyinii</name>
    <dbReference type="NCBI Taxonomy" id="2690837"/>
    <lineage>
        <taxon>Bacteria</taxon>
        <taxon>Bacillati</taxon>
        <taxon>Actinomycetota</taxon>
        <taxon>Coriobacteriia</taxon>
        <taxon>Eggerthellales</taxon>
        <taxon>Eggerthellaceae</taxon>
        <taxon>Eggerthella</taxon>
    </lineage>
</organism>
<dbReference type="KEGG" id="egd:GS424_013410"/>
<dbReference type="EMBL" id="CP063310">
    <property type="protein sequence ID" value="QOS67507.1"/>
    <property type="molecule type" value="Genomic_DNA"/>
</dbReference>
<accession>A0A6L7IT71</accession>